<evidence type="ECO:0000256" key="1">
    <source>
        <dbReference type="SAM" id="MobiDB-lite"/>
    </source>
</evidence>
<accession>A0ABR3GB69</accession>
<dbReference type="EMBL" id="JBBBZM010000149">
    <property type="protein sequence ID" value="KAL0632816.1"/>
    <property type="molecule type" value="Genomic_DNA"/>
</dbReference>
<organism evidence="2 3">
    <name type="scientific">Discina gigas</name>
    <dbReference type="NCBI Taxonomy" id="1032678"/>
    <lineage>
        <taxon>Eukaryota</taxon>
        <taxon>Fungi</taxon>
        <taxon>Dikarya</taxon>
        <taxon>Ascomycota</taxon>
        <taxon>Pezizomycotina</taxon>
        <taxon>Pezizomycetes</taxon>
        <taxon>Pezizales</taxon>
        <taxon>Discinaceae</taxon>
        <taxon>Discina</taxon>
    </lineage>
</organism>
<evidence type="ECO:0000313" key="3">
    <source>
        <dbReference type="Proteomes" id="UP001447188"/>
    </source>
</evidence>
<proteinExistence type="predicted"/>
<sequence length="376" mass="40823">MPVFKKQDLNQRQIHTTESLLRISKQKSRASAAATFTKNADIEILDLVEIEDNPYSQKNGAAKLADPMVQSKRTTTNFKPLLKKPIYSYSSKELPDLSLVGFNKSLSSHNSISPSSFKASQYDSGYTSSAAPDISTDYDEAGIDLLMTDLIGEIPPVEDTSGISNHDLSIGVCGSSLVFSPKPPERAPVPVLSAHMNETPSNSDGQPPPANEPSIDGWKPPKLQAPETDPYGNSSISEDEVGVKELYESVDTLPVSHKLGDSSGGQYPPFRGISRKRTGSGQVDPLFLEKSGVHQKRKNTFTNQQNGQGKRHAMQETAHDKTKSTVIDSTLKESAKSEVGDTERVHQPILSRIPDHEIPANVLDFLGGCVSYSDCG</sequence>
<feature type="compositionally biased region" description="Basic and acidic residues" evidence="1">
    <location>
        <begin position="313"/>
        <end position="323"/>
    </location>
</feature>
<gene>
    <name evidence="2" type="ORF">Q9L58_008295</name>
</gene>
<feature type="region of interest" description="Disordered" evidence="1">
    <location>
        <begin position="108"/>
        <end position="131"/>
    </location>
</feature>
<dbReference type="Proteomes" id="UP001447188">
    <property type="component" value="Unassembled WGS sequence"/>
</dbReference>
<evidence type="ECO:0000313" key="2">
    <source>
        <dbReference type="EMBL" id="KAL0632816.1"/>
    </source>
</evidence>
<protein>
    <submittedName>
        <fullName evidence="2">Uncharacterized protein</fullName>
    </submittedName>
</protein>
<reference evidence="2 3" key="1">
    <citation type="submission" date="2024-02" db="EMBL/GenBank/DDBJ databases">
        <title>Discinaceae phylogenomics.</title>
        <authorList>
            <person name="Dirks A.C."/>
            <person name="James T.Y."/>
        </authorList>
    </citation>
    <scope>NUCLEOTIDE SEQUENCE [LARGE SCALE GENOMIC DNA]</scope>
    <source>
        <strain evidence="2 3">ACD0624</strain>
    </source>
</reference>
<feature type="compositionally biased region" description="Polar residues" evidence="1">
    <location>
        <begin position="196"/>
        <end position="205"/>
    </location>
</feature>
<feature type="region of interest" description="Disordered" evidence="1">
    <location>
        <begin position="184"/>
        <end position="236"/>
    </location>
</feature>
<comment type="caution">
    <text evidence="2">The sequence shown here is derived from an EMBL/GenBank/DDBJ whole genome shotgun (WGS) entry which is preliminary data.</text>
</comment>
<feature type="region of interest" description="Disordered" evidence="1">
    <location>
        <begin position="299"/>
        <end position="324"/>
    </location>
</feature>
<feature type="region of interest" description="Disordered" evidence="1">
    <location>
        <begin position="255"/>
        <end position="283"/>
    </location>
</feature>
<feature type="compositionally biased region" description="Polar residues" evidence="1">
    <location>
        <begin position="117"/>
        <end position="130"/>
    </location>
</feature>
<name>A0ABR3GB69_9PEZI</name>
<keyword evidence="3" id="KW-1185">Reference proteome</keyword>